<dbReference type="EMBL" id="MK977707">
    <property type="protein sequence ID" value="QDF19752.1"/>
    <property type="molecule type" value="Genomic_DNA"/>
</dbReference>
<gene>
    <name evidence="2" type="primary">20</name>
    <name evidence="2" type="ORF">SEA_LILSPOTTY_20</name>
</gene>
<accession>A0A4Y6EMP8</accession>
<evidence type="ECO:0000259" key="1">
    <source>
        <dbReference type="Pfam" id="PF23926"/>
    </source>
</evidence>
<keyword evidence="3" id="KW-1185">Reference proteome</keyword>
<sequence>MTQTIGHQPALQVLRLLDGQDLLHVFKVVGDPIPEGSVVALQILNRDRTFTYGIWPVTDEPEGWTLHIDAADHANIPHGAWFRLSVTYPNEGRFHWIAGPVERNRR</sequence>
<evidence type="ECO:0000313" key="3">
    <source>
        <dbReference type="Proteomes" id="UP000318419"/>
    </source>
</evidence>
<name>A0A4Y6EMP8_9CAUD</name>
<dbReference type="Pfam" id="PF23926">
    <property type="entry name" value="LtfC"/>
    <property type="match status" value="1"/>
</dbReference>
<dbReference type="RefSeq" id="YP_010754809.1">
    <property type="nucleotide sequence ID" value="NC_073464.1"/>
</dbReference>
<dbReference type="InterPro" id="IPR055688">
    <property type="entry name" value="LtfC/p132/Gp6_b-sand"/>
</dbReference>
<evidence type="ECO:0000313" key="2">
    <source>
        <dbReference type="EMBL" id="QDF19752.1"/>
    </source>
</evidence>
<protein>
    <recommendedName>
        <fullName evidence="1">LtfC/p132/Gp6 beta-sandwich domain-containing protein</fullName>
    </recommendedName>
</protein>
<reference evidence="2 3" key="1">
    <citation type="submission" date="2019-05" db="EMBL/GenBank/DDBJ databases">
        <authorList>
            <person name="Kim R."/>
            <person name="Haleblian K.L."/>
            <person name="Torres C.-L.T."/>
            <person name="Chong M.Y."/>
            <person name="Duong K."/>
            <person name="Lee C."/>
            <person name="Lai L.T."/>
            <person name="Ballew A.S."/>
            <person name="Ly A.M."/>
            <person name="Wu S."/>
            <person name="Ngo R.T."/>
            <person name="Freise A.C."/>
            <person name="Reddi K."/>
            <person name="Moberg-Parker J."/>
            <person name="Garlena R.A."/>
            <person name="Russell D.A."/>
            <person name="Pope W.H."/>
            <person name="Jacobs-Sera D."/>
            <person name="Hatfull G.F."/>
        </authorList>
    </citation>
    <scope>NUCLEOTIDE SEQUENCE [LARGE SCALE GENOMIC DNA]</scope>
</reference>
<feature type="domain" description="LtfC/p132/Gp6 beta-sandwich" evidence="1">
    <location>
        <begin position="9"/>
        <end position="103"/>
    </location>
</feature>
<organism evidence="2 3">
    <name type="scientific">Mycobacterium phage LilSpotty</name>
    <dbReference type="NCBI Taxonomy" id="2588512"/>
    <lineage>
        <taxon>Viruses</taxon>
        <taxon>Duplodnaviria</taxon>
        <taxon>Heunggongvirae</taxon>
        <taxon>Uroviricota</taxon>
        <taxon>Caudoviricetes</taxon>
        <taxon>Lilspottyvirus</taxon>
        <taxon>Lilspottyvirus lilspotty</taxon>
    </lineage>
</organism>
<dbReference type="GeneID" id="80019410"/>
<dbReference type="Proteomes" id="UP000318419">
    <property type="component" value="Genome"/>
</dbReference>
<dbReference type="KEGG" id="vg:80019410"/>
<proteinExistence type="predicted"/>